<organism evidence="2 3">
    <name type="scientific">Shewanella marisflavi</name>
    <dbReference type="NCBI Taxonomy" id="260364"/>
    <lineage>
        <taxon>Bacteria</taxon>
        <taxon>Pseudomonadati</taxon>
        <taxon>Pseudomonadota</taxon>
        <taxon>Gammaproteobacteria</taxon>
        <taxon>Alteromonadales</taxon>
        <taxon>Shewanellaceae</taxon>
        <taxon>Shewanella</taxon>
    </lineage>
</organism>
<dbReference type="AlphaFoldDB" id="A0AAC9U244"/>
<evidence type="ECO:0000259" key="1">
    <source>
        <dbReference type="Pfam" id="PF13643"/>
    </source>
</evidence>
<dbReference type="KEGG" id="smav:CFF01_13680"/>
<dbReference type="EMBL" id="CP022272">
    <property type="protein sequence ID" value="ASJ97542.1"/>
    <property type="molecule type" value="Genomic_DNA"/>
</dbReference>
<accession>A0AAC9U244</accession>
<name>A0AAC9U244_9GAMM</name>
<dbReference type="Pfam" id="PF13643">
    <property type="entry name" value="DUF4145"/>
    <property type="match status" value="1"/>
</dbReference>
<proteinExistence type="predicted"/>
<reference evidence="2 3" key="1">
    <citation type="submission" date="2017-06" db="EMBL/GenBank/DDBJ databases">
        <title>Complete genome sequence of Shewanella marisflavi EP1 associated with anaerobic 2,4-dinitrotoluene reduction and salt tolerance.</title>
        <authorList>
            <person name="Huang J."/>
        </authorList>
    </citation>
    <scope>NUCLEOTIDE SEQUENCE [LARGE SCALE GENOMIC DNA]</scope>
    <source>
        <strain evidence="2 3">EP1</strain>
    </source>
</reference>
<evidence type="ECO:0000313" key="3">
    <source>
        <dbReference type="Proteomes" id="UP000198233"/>
    </source>
</evidence>
<dbReference type="RefSeq" id="WP_088905159.1">
    <property type="nucleotide sequence ID" value="NZ_CP022272.1"/>
</dbReference>
<sequence length="215" mass="24002">MKGKYIPPFLGGDAFNCANCHVYTKQQWYFMKGSTLSSGYGGQREDDRFRISYCDHCNFPTIWHKDTLLFPSNISVEGPNEDLPNDVKLDYEEARTIVNLSPRGAAALLRLGIQKLCAHLGQPGKNINADIKALVAKGLPPKVQEALDSVRVIGNDAVHPGTIDLNDNRDIANQLFRLVNFIAQKMITEPKEIEDIYNSLPAEKLKGINERDSSK</sequence>
<protein>
    <recommendedName>
        <fullName evidence="1">DUF4145 domain-containing protein</fullName>
    </recommendedName>
</protein>
<feature type="domain" description="DUF4145" evidence="1">
    <location>
        <begin position="92"/>
        <end position="167"/>
    </location>
</feature>
<gene>
    <name evidence="2" type="ORF">CFF01_13680</name>
</gene>
<dbReference type="Proteomes" id="UP000198233">
    <property type="component" value="Chromosome"/>
</dbReference>
<evidence type="ECO:0000313" key="2">
    <source>
        <dbReference type="EMBL" id="ASJ97542.1"/>
    </source>
</evidence>
<dbReference type="InterPro" id="IPR025285">
    <property type="entry name" value="DUF4145"/>
</dbReference>